<dbReference type="Gene3D" id="2.50.20.10">
    <property type="entry name" value="Lipoprotein localisation LolA/LolB/LppX"/>
    <property type="match status" value="1"/>
</dbReference>
<dbReference type="InterPro" id="IPR029046">
    <property type="entry name" value="LolA/LolB/LppX"/>
</dbReference>
<keyword evidence="3" id="KW-0449">Lipoprotein</keyword>
<reference evidence="3 4" key="1">
    <citation type="submission" date="2016-10" db="EMBL/GenBank/DDBJ databases">
        <authorList>
            <person name="de Groot N.N."/>
        </authorList>
    </citation>
    <scope>NUCLEOTIDE SEQUENCE [LARGE SCALE GENOMIC DNA]</scope>
    <source>
        <strain evidence="3 4">DSM 25584</strain>
    </source>
</reference>
<feature type="chain" id="PRO_5011649353" evidence="2">
    <location>
        <begin position="28"/>
        <end position="229"/>
    </location>
</feature>
<evidence type="ECO:0000256" key="1">
    <source>
        <dbReference type="ARBA" id="ARBA00022729"/>
    </source>
</evidence>
<keyword evidence="4" id="KW-1185">Reference proteome</keyword>
<dbReference type="Pfam" id="PF03548">
    <property type="entry name" value="LolA"/>
    <property type="match status" value="1"/>
</dbReference>
<protein>
    <submittedName>
        <fullName evidence="3">Outer membrane lipoprotein-sorting protein</fullName>
    </submittedName>
</protein>
<sequence>MRPDRPLRRGPAALLSAALLTAGLLLAGTAPYAAAESNGTALSERDRATVERIQTYIEGIDTLRAEFRQRSSNGTEATGTVWIDRPGKVRFEYDPPTDIVMIADGSWLLYFNRRLEQTSYVPVSETPLWPLLKADVDILGKQDFAVARVTRANDRIRVTVVRGGAKPGEPGSLELYFTDDPLALTRWRLVDQQGTVTVVDLAGVQRGVAIAAEKFDFNALDLPKQGRQK</sequence>
<dbReference type="OrthoDB" id="9800501at2"/>
<dbReference type="Proteomes" id="UP000199415">
    <property type="component" value="Unassembled WGS sequence"/>
</dbReference>
<dbReference type="PANTHER" id="PTHR35869">
    <property type="entry name" value="OUTER-MEMBRANE LIPOPROTEIN CARRIER PROTEIN"/>
    <property type="match status" value="1"/>
</dbReference>
<evidence type="ECO:0000256" key="2">
    <source>
        <dbReference type="SAM" id="SignalP"/>
    </source>
</evidence>
<dbReference type="PANTHER" id="PTHR35869:SF1">
    <property type="entry name" value="OUTER-MEMBRANE LIPOPROTEIN CARRIER PROTEIN"/>
    <property type="match status" value="1"/>
</dbReference>
<name>A0A1G7SPH2_9PROT</name>
<dbReference type="SUPFAM" id="SSF89392">
    <property type="entry name" value="Prokaryotic lipoproteins and lipoprotein localization factors"/>
    <property type="match status" value="1"/>
</dbReference>
<keyword evidence="1 2" id="KW-0732">Signal</keyword>
<evidence type="ECO:0000313" key="4">
    <source>
        <dbReference type="Proteomes" id="UP000199415"/>
    </source>
</evidence>
<organism evidence="3 4">
    <name type="scientific">Limimonas halophila</name>
    <dbReference type="NCBI Taxonomy" id="1082479"/>
    <lineage>
        <taxon>Bacteria</taxon>
        <taxon>Pseudomonadati</taxon>
        <taxon>Pseudomonadota</taxon>
        <taxon>Alphaproteobacteria</taxon>
        <taxon>Rhodospirillales</taxon>
        <taxon>Rhodovibrionaceae</taxon>
        <taxon>Limimonas</taxon>
    </lineage>
</organism>
<dbReference type="InterPro" id="IPR004564">
    <property type="entry name" value="OM_lipoprot_carrier_LolA-like"/>
</dbReference>
<dbReference type="RefSeq" id="WP_090020459.1">
    <property type="nucleotide sequence ID" value="NZ_FNCE01000007.1"/>
</dbReference>
<proteinExistence type="predicted"/>
<gene>
    <name evidence="3" type="ORF">SAMN05216241_10791</name>
</gene>
<dbReference type="CDD" id="cd16325">
    <property type="entry name" value="LolA"/>
    <property type="match status" value="1"/>
</dbReference>
<dbReference type="EMBL" id="FNCE01000007">
    <property type="protein sequence ID" value="SDG24831.1"/>
    <property type="molecule type" value="Genomic_DNA"/>
</dbReference>
<dbReference type="AlphaFoldDB" id="A0A1G7SPH2"/>
<accession>A0A1G7SPH2</accession>
<dbReference type="STRING" id="1082479.SAMN05216241_10791"/>
<feature type="signal peptide" evidence="2">
    <location>
        <begin position="1"/>
        <end position="27"/>
    </location>
</feature>
<evidence type="ECO:0000313" key="3">
    <source>
        <dbReference type="EMBL" id="SDG24831.1"/>
    </source>
</evidence>